<dbReference type="SUPFAM" id="SSF56801">
    <property type="entry name" value="Acetyl-CoA synthetase-like"/>
    <property type="match status" value="3"/>
</dbReference>
<sequence length="4892" mass="536408">MAERLSVLNGTPRLLAGPQLLHHLVKGQPGSIAIDFTDADARQEVVTYSCLQSRSDALASELLALHEHTQTYATSRPIIPIYMQQCPDLYISQLATLKAGYAFCPLPLDAPEERLRFILRDVEAKIILTTSASRSRLPAIEGIEVIAVDNSTPNHITSQWPTDIDPANAAYIMYTSGSTGTPKGVVISHRAASQALLAHDPHIPAFSRFLQFANPTFDVSVFEIFFPFYRGGTIVSCDRKALLNDLPGIMNALNVDAAELTPSVASSLLHNRSSVPNLKLLLTIGEMLKRSVIEEFGGNDGQPSLLYGMYGPTEATIHCTLRPACAKNMTVGDIGVPLDTVSAFIVKPAKPEAANAPLELVEVGEEGELAVGGYQLADGYLHRDEQTKAAFVDHPKYGRLYRTGDRARLHESGWLECLGRISSGQVKLRGQRIELGEVEYAAAQTAGCKSAVAEVVDGTLVAFCVRSAATLTVFDIQETCKKWMPAFMLPRDVILLNELPYLPSGKIDRPTLIKQYQDLRQSHTNQVNTLSPAQQRLARILDRSLAAHINADTDLPTVGLDSLSAIRIAAQLRQQGFPHADASIVLQAHSIRELDNILEQAKSTAVRHDQASEADNETAAFKQFCAKVLENPSITHLREDIEDIWRCTPIQHAMLTETARTSTTYFNDVSFEIRSSISLNSLKSALILLSTHHPLLRAGFVDVDGANNGHAIIIWKTLHERQIRVGDVSKSGSVSGGLPDFLRPLLFRLREGSHSVCLNLCIHHALYDQWSIDVLKSDLTDLLRGREPPPVPPFQQISELYAKSSAGALLQQCGGFWQQHLQDFTITPIPNLNPWIVPPGLQKLSRNMQLDVTAARSRMKVSGVSLPTVFQAAWSYLMASLSGSSDAIFGVVFSGRHHAVTGIERIVGPLLTTLPFRVDISSVQTCRELLRAVQNANRAMQLHSLTPLVDIKRAAGCAPDTVLFDVLFVWQETSLMLDPNDLLMREVASTDRHEFNLVLELEPLPDRIVARVTYQESHLPQEQVHLLLRQLDRLVERIVQAPETAVAGLQEALDLELLSASNHSPSTCTRVGGVVSAVERQVDLSPQNRALHFATHIVEGRLKTVTLSYQDFNNKVNQFARHLRALGVAQGDLVCICMEKSLDLYVSITATLKAGAGYVPLLPDTPQSRLESILSQTASKMCICDSGTESKIRTVGDVGIVMLDDVDIVGYDTTNLDLPYVGSNVAYVVFTSGSTGSPKGVCVTFDNLDSNLSALAELYPVKEGDRLLQACSQAFDVSVFEIFFSFSTGMCLCSATKLVLFSDLEMSIRAFGITHLSLTPTVAALIRPTLVPTVRFLVTAGEAVTEAVRTQWAGNGLHQGYGPSETTNICSVLMDMSKEHAIGNVGPALRNTSAFVIAPNKTFTLLPAGSVGELAFGGEQVFTGYLNMPDLNAAKLLCHSRFGRIYRSGDIGRILHDGTLLIAGRLDDQVKVRGHRIELGEISAVILRDSGVSDCTTMLMHNEVASDQALVSFYVPQAASGQNTVILENYAGETAHLFGVAEDALPSYMIPRFIIAISAMPHTAQGKLDRRLLQRLLSEIPDNVRHQFSNQQNDATTPDADWSEAEDTAATLLAGTLGLQRQSITKSTSFFTYGLNSLHAIAFAKKVSSHFRRTVGIDAVMRHSSIARLVAHVSGCQNENLQVNGDTSLNVFSEDFAAKIKAQHHATGQNVKRILPCTPLQEAMLSVGTSRSPDAYCNTTTFAVYGDLDRLLDCWHEMVARHDILRTVFVETDSADYPYAQVILEAHNLPIHRSGCGAAISSNGPNITRGAESLRLSHSRPIVLEVVQTDEQSLLTLRMLHAIYDGESMAVLLSEVQASYHGDTLPPPVSAEPFLAAGIRDNQQDALKYWAERVVSYRPQPFPRLDEGSSDFEETKQCEASSTLDMLRNFSKRQATTTLSIFQAAWTCVLSLAQSSGDVCFGNVVSGRSVPVPGVERLVLPCFNTVPMRVRTSQFRTYLELIRSLHGQNLADTRHQLTALRRIQALSDAPEMHLFDSMLLLQPPHNDLNCRVWTQSHEEGSMGMPLVLEILPEADRYVLRLHYLPSRVSSSLAPLLLEAFDKVLSACLAHPLAELVRHEAAHSWGVAGKLATVANCAHNGNSGDTEQLGDDWTAAELDVREVFALISKTPAQRISKKTTMYQLGLDSLNAAQVAAQLRKRGYNAHASNVIENVTPTALAAVVSRRAGTRHANDQAVDLTAFDRRHRSAVINALRTQGSTIQAIRPCTPAQAGMLAQSISSDGALYVNHVAYRIPHTVTMEELKSAWAQVMRRHQILRTGFGTINEASVPFLALTWAVGAVSLPISDMTADDSIKDVEGRVASSICQNIRLPPWRVRVEMMHRTMLLSLHHALYDAEGLRYLLADLQYAMKGDNIGNELSFDRLLTQALRSAEMKQELDTFWRATLHDARIVRFPDLNHVSNTAARIQSVSRTSMLPLPAVERYCKDNNATVQAIGQAAWAILLQAYTGETGVVFGTVLSNRAPTSDQATAFPSLTTLPVVYPTSSSPAELVQSMVAYNARIYRHRPVALDELQRLAGDPGRSLFDTVFVYQKRIASISDFDWPLIRESAAVDYAASLELETLPDDSISLRLTTHGRRVPAAQGNLMLQQYDMLLQRIVTGFHSNVSNQLWSINPAREPCLATNVKLLHEYLDISAQQYPERLALEFVDSLHSTLTQRRRWTYRQLQQRSNQVAHLLRNNGAGTGDIVAVSMTKCPEASFAFVGILKAGCAFLAIDPELPVARQRFILGDSRTAILLVGPNDELPTAPAGESVAPVIRLSETILDEYPGHAVDAADVQADSTCYCLYTSGTTGTPKGVLLSHENAVEAMQAFSRLFAGHWTISSRWLQFASYWFDVQVLEQFWSWSVGITVVGAPRDLVLEDIPGFIDSLSITHIDLTPSLARLVHPHDVPSLHGGVFITGGEALKQEIIDEWGPYFTVCNGYGPTEATIGVTMNTFIGPDAKPSNIGKQFANVGAYVLEPDGDQPVLRGAVGELCVSGKLVGKGYLNRPDLTAKAFPFMERHGERMYRTGDLVRLLSDGSFAFIGRKDTQAKLRGQRLEISEIDNTISGSSHELEDVVSMVVKDEGGRKQTLVSFVTLSSQSRSQALELVTSDIAKSLVRTASETCKRSLPGYMVPTHILPVSGLPLTVNNKIDTKRLGSFFNSLTMEDLQSLYTTNQQTAPMNDRENTICHVIADMLSVNIDVLKRESNFFSVGLSSVSAITFTSLLKRRGLHGATVTRVMQNPTVSSLAKSLVSDNSGDSKERSLVRQARLSIAAFSQRYRNAAAAKACVALNQVEVVSPCTPLQAGLLYESTNAVERPYFNEFRYLLVKADPQRLQAAFNRLASEVQLLRTRFVRTDDGFAQVVIRDVEVPWFSTESQSPNTEDSFAEQRELWLDANNEDILQPVRVCLATSNDAHTLTVYAHHAIYDGISWDLLFEKLAEAYKHGEILDSGPRFTDVLPYGPLCPLPEAKAFWQQRAPMLVLNPLPVVHEWDQQTAASSSLRFEPNGSIDTLRKGLGVSHLSVVQACFEVALQQHFTARTYGHVVSGRSIPFEKADRVIGPLFNTLPTAIGIQAGDSWQDLINRCHQSNVATLPFQHSSLRDIRKWCGRSASDPMFDVLFVFHHRQKASVAPNEELWTEVEQPPRAQYPLAVEISLQSDGSLSIVSVARSNVAQQADLAALIRSFESALSSAAEAPQQRITERFQIAQHAEGAVSAPAPANMTNVNGTFRWSEKAVALRNAIAQTAGADASNIKEHTSIFSLGLDSIDAVKLASRVRKLGLALSVSQILRSQTIAGMMELVEVASPIHATTPTDSRLDTLSQQLQDALPSVVSDTSVARILPATPHQEALIADMLRSEFGNYYNHDVLKLRPGVDLPKLKEAWLEVIKASPILRTAFHPVSSADISATFAQVVQETVPITEVSLSAESEMEDRVRSITAEVRSSFPQVTPTRLTFVKCASERYLVVSLSHAQYDGHSLALLHEDVQQAYSGQLAARPAYDDLIEEALAATNDGARDFWTAALSGVTSTAFPARKSAIATSTVHRVERTSSLTANEIRSFCKGQGVSMQTLAQTCWSLLLAHFTRSLDVVFGGVLACRDSEAAEQVMFPAMNNVPVRAALHGTRLEMLRYMQDVMNDIRPYQRTPLRMIQNVCADGSNERQDGLVDTLFIYQHRPESSEAGPEPLYDSVGGTSSVEYPVAVEMEMVGTKLELRAACKDDALDAAGTRQLLQRLDKVLNSILREPEKPTVDFSEDEVLICDLPGITLTSHLGDDNTNGNVSETKQHSRDGLLSHTALQIREVLGKVAKVPGESVTPSTSIQSIGIDSISAIKVASLLRKQGISLSVSQLIRARTLVKMAELAAAGREPEPTTSRTPASEIISTALRQYDIPSLLKQAQIDQENVEGLLPATPGQVYTLNAWRGTGGQLFYPTFSYHIKAAVDEDQLRKAWEGVVARHAILRTAFCATSDKHIPVLQVVLKSPPASFFTGEHNSSNNTPSPQPMVTLRSAARKHSDGGGEEWRLDLHIHHALYDAVSLPLLTDDFRALISERGRAISQTKYEDFLALSLTPEAQTARQAFWSQYLRNLQPLTLQQPKSRGQQRRVELFKPALLADVNELEQLTRKEDITLQSLLFAAYAKIYAVLAATQITAAPAASQPEDVMLGIYLSNRSHLPDLDRLAAPTLNLVPLRVRAPSVRPVLKLAKQIQEDLGEVGTAQNAAVGLWEIEEWTGVEGVDTFVNFLKLPESRSTEGTDNDGVVITELDGRRSGEGYSRVTEPAGDGEMEMPNELRTLGDGRAYHYSLDLEVAVVNGALDVGLFCAEEMLGLSEAERVVEELKLSLEEMVGTAKA</sequence>
<evidence type="ECO:0000313" key="8">
    <source>
        <dbReference type="Proteomes" id="UP000011761"/>
    </source>
</evidence>
<dbReference type="CDD" id="cd19542">
    <property type="entry name" value="CT_NRPS-like"/>
    <property type="match status" value="2"/>
</dbReference>
<evidence type="ECO:0000256" key="1">
    <source>
        <dbReference type="ARBA" id="ARBA00004924"/>
    </source>
</evidence>
<dbReference type="InterPro" id="IPR020845">
    <property type="entry name" value="AMP-binding_CS"/>
</dbReference>
<evidence type="ECO:0000256" key="3">
    <source>
        <dbReference type="ARBA" id="ARBA00022553"/>
    </source>
</evidence>
<dbReference type="NCBIfam" id="TIGR01733">
    <property type="entry name" value="AA-adenyl-dom"/>
    <property type="match status" value="2"/>
</dbReference>
<protein>
    <recommendedName>
        <fullName evidence="6">Carrier domain-containing protein</fullName>
    </recommendedName>
</protein>
<keyword evidence="4" id="KW-0436">Ligase</keyword>
<dbReference type="PROSITE" id="PS00012">
    <property type="entry name" value="PHOSPHOPANTETHEINE"/>
    <property type="match status" value="4"/>
</dbReference>
<dbReference type="EMBL" id="KB445561">
    <property type="protein sequence ID" value="EMC92577.1"/>
    <property type="molecule type" value="Genomic_DNA"/>
</dbReference>
<dbReference type="InterPro" id="IPR001242">
    <property type="entry name" value="Condensation_dom"/>
</dbReference>
<dbReference type="Proteomes" id="UP000011761">
    <property type="component" value="Unassembled WGS sequence"/>
</dbReference>
<evidence type="ECO:0000256" key="4">
    <source>
        <dbReference type="ARBA" id="ARBA00022598"/>
    </source>
</evidence>
<dbReference type="HOGENOM" id="CLU_000092_2_0_1"/>
<dbReference type="NCBIfam" id="NF003417">
    <property type="entry name" value="PRK04813.1"/>
    <property type="match status" value="3"/>
</dbReference>
<dbReference type="RefSeq" id="XP_007680002.1">
    <property type="nucleotide sequence ID" value="XM_007681812.1"/>
</dbReference>
<keyword evidence="2" id="KW-0596">Phosphopantetheine</keyword>
<dbReference type="Gene3D" id="3.30.559.30">
    <property type="entry name" value="Nonribosomal peptide synthetase, condensation domain"/>
    <property type="match status" value="6"/>
</dbReference>
<dbReference type="STRING" id="717646.M2LEY6"/>
<dbReference type="InterPro" id="IPR006162">
    <property type="entry name" value="Ppantetheine_attach_site"/>
</dbReference>
<dbReference type="GO" id="GO:0010106">
    <property type="term" value="P:cellular response to iron ion starvation"/>
    <property type="evidence" value="ECO:0007669"/>
    <property type="project" value="UniProtKB-ARBA"/>
</dbReference>
<dbReference type="Pfam" id="PF00550">
    <property type="entry name" value="PP-binding"/>
    <property type="match status" value="6"/>
</dbReference>
<dbReference type="SUPFAM" id="SSF47336">
    <property type="entry name" value="ACP-like"/>
    <property type="match status" value="6"/>
</dbReference>
<proteinExistence type="inferred from homology"/>
<dbReference type="GO" id="GO:0031177">
    <property type="term" value="F:phosphopantetheine binding"/>
    <property type="evidence" value="ECO:0007669"/>
    <property type="project" value="InterPro"/>
</dbReference>
<dbReference type="GO" id="GO:0016874">
    <property type="term" value="F:ligase activity"/>
    <property type="evidence" value="ECO:0007669"/>
    <property type="project" value="UniProtKB-KW"/>
</dbReference>
<organism evidence="7 8">
    <name type="scientific">Baudoinia panamericana (strain UAMH 10762)</name>
    <name type="common">Angels' share fungus</name>
    <name type="synonym">Baudoinia compniacensis (strain UAMH 10762)</name>
    <dbReference type="NCBI Taxonomy" id="717646"/>
    <lineage>
        <taxon>Eukaryota</taxon>
        <taxon>Fungi</taxon>
        <taxon>Dikarya</taxon>
        <taxon>Ascomycota</taxon>
        <taxon>Pezizomycotina</taxon>
        <taxon>Dothideomycetes</taxon>
        <taxon>Dothideomycetidae</taxon>
        <taxon>Mycosphaerellales</taxon>
        <taxon>Teratosphaeriaceae</taxon>
        <taxon>Baudoinia</taxon>
    </lineage>
</organism>
<dbReference type="PANTHER" id="PTHR45527:SF1">
    <property type="entry name" value="FATTY ACID SYNTHASE"/>
    <property type="match status" value="1"/>
</dbReference>
<feature type="domain" description="Carrier" evidence="6">
    <location>
        <begin position="2150"/>
        <end position="2226"/>
    </location>
</feature>
<keyword evidence="3" id="KW-0597">Phosphoprotein</keyword>
<evidence type="ECO:0000313" key="7">
    <source>
        <dbReference type="EMBL" id="EMC92577.1"/>
    </source>
</evidence>
<dbReference type="InterPro" id="IPR045851">
    <property type="entry name" value="AMP-bd_C_sf"/>
</dbReference>
<dbReference type="CDD" id="cd05918">
    <property type="entry name" value="A_NRPS_SidN3_like"/>
    <property type="match status" value="1"/>
</dbReference>
<name>M2LEY6_BAUPA</name>
<comment type="similarity">
    <text evidence="5">Belongs to the NRP synthetase family.</text>
</comment>
<comment type="pathway">
    <text evidence="1">Siderophore biosynthesis.</text>
</comment>
<dbReference type="InterPro" id="IPR042099">
    <property type="entry name" value="ANL_N_sf"/>
</dbReference>
<dbReference type="OMA" id="HHIVTEG"/>
<dbReference type="PROSITE" id="PS50075">
    <property type="entry name" value="CARRIER"/>
    <property type="match status" value="5"/>
</dbReference>
<dbReference type="SMART" id="SM00823">
    <property type="entry name" value="PKS_PP"/>
    <property type="match status" value="5"/>
</dbReference>
<dbReference type="eggNOG" id="KOG1178">
    <property type="taxonomic scope" value="Eukaryota"/>
</dbReference>
<dbReference type="GeneID" id="19117497"/>
<reference evidence="7 8" key="1">
    <citation type="journal article" date="2012" name="PLoS Pathog.">
        <title>Diverse lifestyles and strategies of plant pathogenesis encoded in the genomes of eighteen Dothideomycetes fungi.</title>
        <authorList>
            <person name="Ohm R.A."/>
            <person name="Feau N."/>
            <person name="Henrissat B."/>
            <person name="Schoch C.L."/>
            <person name="Horwitz B.A."/>
            <person name="Barry K.W."/>
            <person name="Condon B.J."/>
            <person name="Copeland A.C."/>
            <person name="Dhillon B."/>
            <person name="Glaser F."/>
            <person name="Hesse C.N."/>
            <person name="Kosti I."/>
            <person name="LaButti K."/>
            <person name="Lindquist E.A."/>
            <person name="Lucas S."/>
            <person name="Salamov A.A."/>
            <person name="Bradshaw R.E."/>
            <person name="Ciuffetti L."/>
            <person name="Hamelin R.C."/>
            <person name="Kema G.H.J."/>
            <person name="Lawrence C."/>
            <person name="Scott J.A."/>
            <person name="Spatafora J.W."/>
            <person name="Turgeon B.G."/>
            <person name="de Wit P.J.G.M."/>
            <person name="Zhong S."/>
            <person name="Goodwin S.B."/>
            <person name="Grigoriev I.V."/>
        </authorList>
    </citation>
    <scope>NUCLEOTIDE SEQUENCE [LARGE SCALE GENOMIC DNA]</scope>
    <source>
        <strain evidence="7 8">UAMH 10762</strain>
    </source>
</reference>
<dbReference type="FunFam" id="3.30.300.30:FF:000033">
    <property type="entry name" value="Nonribosomal siderophore peptide synthase SidC"/>
    <property type="match status" value="1"/>
</dbReference>
<accession>M2LEY6</accession>
<evidence type="ECO:0000256" key="2">
    <source>
        <dbReference type="ARBA" id="ARBA00022450"/>
    </source>
</evidence>
<dbReference type="Gene3D" id="3.30.559.10">
    <property type="entry name" value="Chloramphenicol acetyltransferase-like domain"/>
    <property type="match status" value="6"/>
</dbReference>
<dbReference type="Pfam" id="PF00668">
    <property type="entry name" value="Condensation"/>
    <property type="match status" value="6"/>
</dbReference>
<dbReference type="FunFam" id="3.30.300.30:FF:000015">
    <property type="entry name" value="Nonribosomal peptide synthase SidD"/>
    <property type="match status" value="1"/>
</dbReference>
<dbReference type="InterPro" id="IPR009081">
    <property type="entry name" value="PP-bd_ACP"/>
</dbReference>
<gene>
    <name evidence="7" type="ORF">BAUCODRAFT_95688</name>
</gene>
<dbReference type="KEGG" id="bcom:BAUCODRAFT_95688"/>
<dbReference type="InterPro" id="IPR020806">
    <property type="entry name" value="PKS_PP-bd"/>
</dbReference>
<evidence type="ECO:0000259" key="6">
    <source>
        <dbReference type="PROSITE" id="PS50075"/>
    </source>
</evidence>
<dbReference type="GO" id="GO:0031169">
    <property type="term" value="P:ferrichrome biosynthetic process"/>
    <property type="evidence" value="ECO:0007669"/>
    <property type="project" value="UniProtKB-ARBA"/>
</dbReference>
<dbReference type="OrthoDB" id="416786at2759"/>
<dbReference type="PANTHER" id="PTHR45527">
    <property type="entry name" value="NONRIBOSOMAL PEPTIDE SYNTHETASE"/>
    <property type="match status" value="1"/>
</dbReference>
<feature type="domain" description="Carrier" evidence="6">
    <location>
        <begin position="3776"/>
        <end position="3849"/>
    </location>
</feature>
<dbReference type="Gene3D" id="3.30.300.30">
    <property type="match status" value="3"/>
</dbReference>
<dbReference type="GO" id="GO:0005737">
    <property type="term" value="C:cytoplasm"/>
    <property type="evidence" value="ECO:0007669"/>
    <property type="project" value="TreeGrafter"/>
</dbReference>
<dbReference type="PROSITE" id="PS00455">
    <property type="entry name" value="AMP_BINDING"/>
    <property type="match status" value="2"/>
</dbReference>
<feature type="domain" description="Carrier" evidence="6">
    <location>
        <begin position="3221"/>
        <end position="3298"/>
    </location>
</feature>
<dbReference type="InterPro" id="IPR010071">
    <property type="entry name" value="AA_adenyl_dom"/>
</dbReference>
<dbReference type="InterPro" id="IPR000873">
    <property type="entry name" value="AMP-dep_synth/lig_dom"/>
</dbReference>
<dbReference type="InterPro" id="IPR036736">
    <property type="entry name" value="ACP-like_sf"/>
</dbReference>
<dbReference type="SUPFAM" id="SSF52777">
    <property type="entry name" value="CoA-dependent acyltransferases"/>
    <property type="match status" value="12"/>
</dbReference>
<dbReference type="Gene3D" id="1.10.1200.10">
    <property type="entry name" value="ACP-like"/>
    <property type="match status" value="5"/>
</dbReference>
<feature type="domain" description="Carrier" evidence="6">
    <location>
        <begin position="4335"/>
        <end position="4408"/>
    </location>
</feature>
<dbReference type="Pfam" id="PF00501">
    <property type="entry name" value="AMP-binding"/>
    <property type="match status" value="3"/>
</dbReference>
<keyword evidence="8" id="KW-1185">Reference proteome</keyword>
<evidence type="ECO:0000256" key="5">
    <source>
        <dbReference type="ARBA" id="ARBA00029454"/>
    </source>
</evidence>
<dbReference type="FunFam" id="3.40.50.12780:FF:000024">
    <property type="entry name" value="Nonribosomal siderophore peptide synthase SidC"/>
    <property type="match status" value="2"/>
</dbReference>
<dbReference type="GO" id="GO:0043041">
    <property type="term" value="P:amino acid activation for nonribosomal peptide biosynthetic process"/>
    <property type="evidence" value="ECO:0007669"/>
    <property type="project" value="TreeGrafter"/>
</dbReference>
<dbReference type="InterPro" id="IPR023213">
    <property type="entry name" value="CAT-like_dom_sf"/>
</dbReference>
<feature type="domain" description="Carrier" evidence="6">
    <location>
        <begin position="1600"/>
        <end position="1677"/>
    </location>
</feature>
<dbReference type="Gene3D" id="3.40.50.12780">
    <property type="entry name" value="N-terminal domain of ligase-like"/>
    <property type="match status" value="3"/>
</dbReference>